<dbReference type="InterPro" id="IPR011989">
    <property type="entry name" value="ARM-like"/>
</dbReference>
<evidence type="ECO:0000313" key="1">
    <source>
        <dbReference type="EMBL" id="GAI48457.1"/>
    </source>
</evidence>
<dbReference type="AlphaFoldDB" id="X1NWP7"/>
<dbReference type="SUPFAM" id="SSF48371">
    <property type="entry name" value="ARM repeat"/>
    <property type="match status" value="1"/>
</dbReference>
<evidence type="ECO:0008006" key="2">
    <source>
        <dbReference type="Google" id="ProtNLM"/>
    </source>
</evidence>
<organism evidence="1">
    <name type="scientific">marine sediment metagenome</name>
    <dbReference type="NCBI Taxonomy" id="412755"/>
    <lineage>
        <taxon>unclassified sequences</taxon>
        <taxon>metagenomes</taxon>
        <taxon>ecological metagenomes</taxon>
    </lineage>
</organism>
<dbReference type="EMBL" id="BARV01037195">
    <property type="protein sequence ID" value="GAI48457.1"/>
    <property type="molecule type" value="Genomic_DNA"/>
</dbReference>
<dbReference type="InterPro" id="IPR016024">
    <property type="entry name" value="ARM-type_fold"/>
</dbReference>
<name>X1NWP7_9ZZZZ</name>
<dbReference type="Pfam" id="PF13646">
    <property type="entry name" value="HEAT_2"/>
    <property type="match status" value="1"/>
</dbReference>
<accession>X1NWP7</accession>
<gene>
    <name evidence="1" type="ORF">S06H3_57609</name>
</gene>
<feature type="non-terminal residue" evidence="1">
    <location>
        <position position="1"/>
    </location>
</feature>
<dbReference type="Gene3D" id="1.25.10.10">
    <property type="entry name" value="Leucine-rich Repeat Variant"/>
    <property type="match status" value="1"/>
</dbReference>
<feature type="non-terminal residue" evidence="1">
    <location>
        <position position="220"/>
    </location>
</feature>
<proteinExistence type="predicted"/>
<comment type="caution">
    <text evidence="1">The sequence shown here is derived from an EMBL/GenBank/DDBJ whole genome shotgun (WGS) entry which is preliminary data.</text>
</comment>
<sequence length="220" mass="24062">NIILALPQIGRDSIRPLAAALQTKNTAVKAEIIKALGRIGYPQSLACLKYIIENDDSAGSIELARQSVRQIDSAALKIPAVELLYRLAEDYYYNAESLAPAEDADFANIWFWDTAGQRLVRQQVDKDYFNELMAMRMCEWALRADAGFGRAIGLWLAAYFKAEATGVSMPDYFGPAYADAIVYATTAGPEYLHQALARAIKDGNAYVALGAVEALARTAS</sequence>
<protein>
    <recommendedName>
        <fullName evidence="2">HEAT repeat domain-containing protein</fullName>
    </recommendedName>
</protein>
<reference evidence="1" key="1">
    <citation type="journal article" date="2014" name="Front. Microbiol.">
        <title>High frequency of phylogenetically diverse reductive dehalogenase-homologous genes in deep subseafloor sedimentary metagenomes.</title>
        <authorList>
            <person name="Kawai M."/>
            <person name="Futagami T."/>
            <person name="Toyoda A."/>
            <person name="Takaki Y."/>
            <person name="Nishi S."/>
            <person name="Hori S."/>
            <person name="Arai W."/>
            <person name="Tsubouchi T."/>
            <person name="Morono Y."/>
            <person name="Uchiyama I."/>
            <person name="Ito T."/>
            <person name="Fujiyama A."/>
            <person name="Inagaki F."/>
            <person name="Takami H."/>
        </authorList>
    </citation>
    <scope>NUCLEOTIDE SEQUENCE</scope>
    <source>
        <strain evidence="1">Expedition CK06-06</strain>
    </source>
</reference>